<sequence>EIYIATYSGIDVYESLIDGIPLMRRCTDDWVNATQILKVAKFQKAQRTRILEREIQTGNHEKIQGGHGRFQGTWVPLTIAKNLAKNHSIDKNIINLLNF</sequence>
<evidence type="ECO:0000256" key="2">
    <source>
        <dbReference type="ARBA" id="ARBA00023043"/>
    </source>
</evidence>
<dbReference type="PANTHER" id="PTHR43828">
    <property type="entry name" value="ASPARAGINASE"/>
    <property type="match status" value="1"/>
</dbReference>
<reference evidence="5" key="1">
    <citation type="submission" date="2016-05" db="EMBL/GenBank/DDBJ databases">
        <title>Comparative genomics of biotechnologically important yeasts.</title>
        <authorList>
            <consortium name="DOE Joint Genome Institute"/>
            <person name="Riley R."/>
            <person name="Haridas S."/>
            <person name="Wolfe K.H."/>
            <person name="Lopes M.R."/>
            <person name="Hittinger C.T."/>
            <person name="Goker M."/>
            <person name="Salamov A."/>
            <person name="Wisecaver J."/>
            <person name="Long T.M."/>
            <person name="Aerts A.L."/>
            <person name="Barry K."/>
            <person name="Choi C."/>
            <person name="Clum A."/>
            <person name="Coughlan A.Y."/>
            <person name="Deshpande S."/>
            <person name="Douglass A.P."/>
            <person name="Hanson S.J."/>
            <person name="Klenk H.-P."/>
            <person name="Labutti K."/>
            <person name="Lapidus A."/>
            <person name="Lindquist E."/>
            <person name="Lipzen A."/>
            <person name="Meier-Kolthoff J.P."/>
            <person name="Ohm R.A."/>
            <person name="Otillar R.P."/>
            <person name="Pangilinan J."/>
            <person name="Peng Y."/>
            <person name="Rokas A."/>
            <person name="Rosa C.A."/>
            <person name="Scheuner C."/>
            <person name="Sibirny A.A."/>
            <person name="Slot J.C."/>
            <person name="Stielow J.B."/>
            <person name="Sun H."/>
            <person name="Kurtzman C.P."/>
            <person name="Blackwell M."/>
            <person name="Grigoriev I.V."/>
            <person name="Jeffries T.W."/>
        </authorList>
    </citation>
    <scope>NUCLEOTIDE SEQUENCE [LARGE SCALE GENOMIC DNA]</scope>
    <source>
        <strain evidence="5">DSM 1968</strain>
    </source>
</reference>
<dbReference type="PANTHER" id="PTHR43828:SF7">
    <property type="entry name" value="REGULATORY PROTEIN SWI4"/>
    <property type="match status" value="1"/>
</dbReference>
<feature type="non-terminal residue" evidence="4">
    <location>
        <position position="1"/>
    </location>
</feature>
<dbReference type="RefSeq" id="XP_020049740.1">
    <property type="nucleotide sequence ID" value="XM_020189532.1"/>
</dbReference>
<dbReference type="EMBL" id="KV454475">
    <property type="protein sequence ID" value="ODV63433.1"/>
    <property type="molecule type" value="Genomic_DNA"/>
</dbReference>
<dbReference type="AlphaFoldDB" id="A0A1D2VP93"/>
<dbReference type="Gene3D" id="3.10.260.10">
    <property type="entry name" value="Transcription regulator HTH, APSES-type DNA-binding domain"/>
    <property type="match status" value="1"/>
</dbReference>
<feature type="domain" description="HTH APSES-type" evidence="3">
    <location>
        <begin position="2"/>
        <end position="99"/>
    </location>
</feature>
<dbReference type="SUPFAM" id="SSF54616">
    <property type="entry name" value="DNA-binding domain of Mlu1-box binding protein MBP1"/>
    <property type="match status" value="1"/>
</dbReference>
<dbReference type="Proteomes" id="UP000095038">
    <property type="component" value="Unassembled WGS sequence"/>
</dbReference>
<name>A0A1D2VP93_9ASCO</name>
<keyword evidence="5" id="KW-1185">Reference proteome</keyword>
<dbReference type="SMART" id="SM01252">
    <property type="entry name" value="KilA-N"/>
    <property type="match status" value="1"/>
</dbReference>
<keyword evidence="2" id="KW-0040">ANK repeat</keyword>
<dbReference type="STRING" id="1344418.A0A1D2VP93"/>
<proteinExistence type="predicted"/>
<protein>
    <submittedName>
        <fullName evidence="4">Dna-binding domain of Mbp1</fullName>
    </submittedName>
</protein>
<dbReference type="InterPro" id="IPR003163">
    <property type="entry name" value="Tscrpt_reg_HTH_APSES-type"/>
</dbReference>
<organism evidence="4 5">
    <name type="scientific">Ascoidea rubescens DSM 1968</name>
    <dbReference type="NCBI Taxonomy" id="1344418"/>
    <lineage>
        <taxon>Eukaryota</taxon>
        <taxon>Fungi</taxon>
        <taxon>Dikarya</taxon>
        <taxon>Ascomycota</taxon>
        <taxon>Saccharomycotina</taxon>
        <taxon>Saccharomycetes</taxon>
        <taxon>Ascoideaceae</taxon>
        <taxon>Ascoidea</taxon>
    </lineage>
</organism>
<keyword evidence="1" id="KW-0677">Repeat</keyword>
<keyword evidence="4" id="KW-0238">DNA-binding</keyword>
<dbReference type="GeneID" id="30963168"/>
<feature type="non-terminal residue" evidence="4">
    <location>
        <position position="99"/>
    </location>
</feature>
<accession>A0A1D2VP93</accession>
<dbReference type="PROSITE" id="PS51299">
    <property type="entry name" value="HTH_APSES"/>
    <property type="match status" value="1"/>
</dbReference>
<dbReference type="InterPro" id="IPR018004">
    <property type="entry name" value="KilA/APSES_HTH"/>
</dbReference>
<dbReference type="GO" id="GO:0000981">
    <property type="term" value="F:DNA-binding transcription factor activity, RNA polymerase II-specific"/>
    <property type="evidence" value="ECO:0007669"/>
    <property type="project" value="UniProtKB-ARBA"/>
</dbReference>
<dbReference type="GO" id="GO:0033309">
    <property type="term" value="C:SBF transcription complex"/>
    <property type="evidence" value="ECO:0007669"/>
    <property type="project" value="TreeGrafter"/>
</dbReference>
<evidence type="ECO:0000256" key="1">
    <source>
        <dbReference type="ARBA" id="ARBA00022737"/>
    </source>
</evidence>
<dbReference type="InParanoid" id="A0A1D2VP93"/>
<evidence type="ECO:0000313" key="5">
    <source>
        <dbReference type="Proteomes" id="UP000095038"/>
    </source>
</evidence>
<dbReference type="GO" id="GO:0003677">
    <property type="term" value="F:DNA binding"/>
    <property type="evidence" value="ECO:0007669"/>
    <property type="project" value="UniProtKB-KW"/>
</dbReference>
<gene>
    <name evidence="4" type="ORF">ASCRUDRAFT_18288</name>
</gene>
<evidence type="ECO:0000259" key="3">
    <source>
        <dbReference type="PROSITE" id="PS51299"/>
    </source>
</evidence>
<dbReference type="InterPro" id="IPR036887">
    <property type="entry name" value="HTH_APSES_sf"/>
</dbReference>
<dbReference type="Pfam" id="PF04383">
    <property type="entry name" value="KilA-N"/>
    <property type="match status" value="1"/>
</dbReference>
<evidence type="ECO:0000313" key="4">
    <source>
        <dbReference type="EMBL" id="ODV63433.1"/>
    </source>
</evidence>
<dbReference type="GO" id="GO:0030907">
    <property type="term" value="C:MBF transcription complex"/>
    <property type="evidence" value="ECO:0007669"/>
    <property type="project" value="TreeGrafter"/>
</dbReference>
<dbReference type="InterPro" id="IPR051642">
    <property type="entry name" value="SWI6-like"/>
</dbReference>
<dbReference type="OrthoDB" id="6718656at2759"/>